<sequence length="87" mass="9145">MASTDTPTESTDADPAHAVVARLAVEFDDSISRSTISRVVAASVRDLAGVPAADIPELSERVARQRLLAALERAASWDRGGLLRTSG</sequence>
<dbReference type="RefSeq" id="WP_072946262.1">
    <property type="nucleotide sequence ID" value="NZ_CP070609.1"/>
</dbReference>
<dbReference type="Gene3D" id="1.10.8.1060">
    <property type="entry name" value="Corynebacterium glutamicum thioredoxin-dependent arsenate reductase, N-terminal domain"/>
    <property type="match status" value="1"/>
</dbReference>
<name>A0A1H4ICL4_9NOCA</name>
<dbReference type="OrthoDB" id="4485196at2"/>
<keyword evidence="2" id="KW-1185">Reference proteome</keyword>
<evidence type="ECO:0000313" key="2">
    <source>
        <dbReference type="Proteomes" id="UP000183561"/>
    </source>
</evidence>
<dbReference type="AlphaFoldDB" id="A0A1H4ICL4"/>
<dbReference type="Proteomes" id="UP000183561">
    <property type="component" value="Unassembled WGS sequence"/>
</dbReference>
<organism evidence="1 2">
    <name type="scientific">Rhodococcus koreensis</name>
    <dbReference type="NCBI Taxonomy" id="99653"/>
    <lineage>
        <taxon>Bacteria</taxon>
        <taxon>Bacillati</taxon>
        <taxon>Actinomycetota</taxon>
        <taxon>Actinomycetes</taxon>
        <taxon>Mycobacteriales</taxon>
        <taxon>Nocardiaceae</taxon>
        <taxon>Rhodococcus</taxon>
    </lineage>
</organism>
<protein>
    <submittedName>
        <fullName evidence="1">Uncharacterized protein</fullName>
    </submittedName>
</protein>
<evidence type="ECO:0000313" key="1">
    <source>
        <dbReference type="EMBL" id="SEB31002.1"/>
    </source>
</evidence>
<proteinExistence type="predicted"/>
<accession>A0A1H4ICL4</accession>
<dbReference type="NCBIfam" id="NF046112">
    <property type="entry name" value="MSMEG_6209_Nter"/>
    <property type="match status" value="1"/>
</dbReference>
<dbReference type="EMBL" id="FNSV01000002">
    <property type="protein sequence ID" value="SEB31002.1"/>
    <property type="molecule type" value="Genomic_DNA"/>
</dbReference>
<reference evidence="2" key="1">
    <citation type="submission" date="2016-10" db="EMBL/GenBank/DDBJ databases">
        <authorList>
            <person name="Varghese N."/>
            <person name="Submissions S."/>
        </authorList>
    </citation>
    <scope>NUCLEOTIDE SEQUENCE [LARGE SCALE GENOMIC DNA]</scope>
    <source>
        <strain evidence="2">DSM 44498</strain>
    </source>
</reference>
<gene>
    <name evidence="1" type="ORF">SAMN04490239_0265</name>
</gene>